<name>A0AAF0AXS4_9SCHI</name>
<feature type="transmembrane region" description="Helical" evidence="11">
    <location>
        <begin position="207"/>
        <end position="223"/>
    </location>
</feature>
<keyword evidence="6" id="KW-0333">Golgi apparatus</keyword>
<feature type="domain" description="T-SNARE coiled-coil homology" evidence="12">
    <location>
        <begin position="132"/>
        <end position="194"/>
    </location>
</feature>
<evidence type="ECO:0000256" key="5">
    <source>
        <dbReference type="ARBA" id="ARBA00022989"/>
    </source>
</evidence>
<dbReference type="GO" id="GO:0005794">
    <property type="term" value="C:Golgi apparatus"/>
    <property type="evidence" value="ECO:0007669"/>
    <property type="project" value="UniProtKB-SubCell"/>
</dbReference>
<gene>
    <name evidence="13" type="primary">tlg1</name>
    <name evidence="13" type="ORF">SOMG_03212</name>
</gene>
<evidence type="ECO:0000313" key="14">
    <source>
        <dbReference type="Proteomes" id="UP001212411"/>
    </source>
</evidence>
<dbReference type="EMBL" id="CP115612">
    <property type="protein sequence ID" value="WBW74345.1"/>
    <property type="molecule type" value="Genomic_DNA"/>
</dbReference>
<keyword evidence="3 11" id="KW-0812">Transmembrane</keyword>
<dbReference type="GO" id="GO:0016020">
    <property type="term" value="C:membrane"/>
    <property type="evidence" value="ECO:0007669"/>
    <property type="project" value="InterPro"/>
</dbReference>
<dbReference type="PROSITE" id="PS50192">
    <property type="entry name" value="T_SNARE"/>
    <property type="match status" value="1"/>
</dbReference>
<evidence type="ECO:0000256" key="10">
    <source>
        <dbReference type="ARBA" id="ARBA00073343"/>
    </source>
</evidence>
<evidence type="ECO:0000256" key="6">
    <source>
        <dbReference type="ARBA" id="ARBA00023034"/>
    </source>
</evidence>
<dbReference type="InterPro" id="IPR015260">
    <property type="entry name" value="Syntaxin-6/10/61_N"/>
</dbReference>
<dbReference type="InterPro" id="IPR000727">
    <property type="entry name" value="T_SNARE_dom"/>
</dbReference>
<evidence type="ECO:0000256" key="3">
    <source>
        <dbReference type="ARBA" id="ARBA00022692"/>
    </source>
</evidence>
<evidence type="ECO:0000256" key="9">
    <source>
        <dbReference type="ARBA" id="ARBA00037801"/>
    </source>
</evidence>
<protein>
    <recommendedName>
        <fullName evidence="10">t-SNARE affecting a late Golgi compartment protein 1</fullName>
    </recommendedName>
</protein>
<dbReference type="SMART" id="SM00397">
    <property type="entry name" value="t_SNARE"/>
    <property type="match status" value="1"/>
</dbReference>
<dbReference type="CDD" id="cd21444">
    <property type="entry name" value="SNARE_NTD_Tlg1p-like"/>
    <property type="match status" value="1"/>
</dbReference>
<keyword evidence="4" id="KW-0653">Protein transport</keyword>
<keyword evidence="5 11" id="KW-1133">Transmembrane helix</keyword>
<dbReference type="KEGG" id="som:SOMG_03212"/>
<accession>A0AAF0AXS4</accession>
<dbReference type="GO" id="GO:0015031">
    <property type="term" value="P:protein transport"/>
    <property type="evidence" value="ECO:0007669"/>
    <property type="project" value="UniProtKB-KW"/>
</dbReference>
<evidence type="ECO:0000256" key="11">
    <source>
        <dbReference type="SAM" id="Phobius"/>
    </source>
</evidence>
<dbReference type="CDD" id="cd15851">
    <property type="entry name" value="SNARE_Syntaxin6"/>
    <property type="match status" value="1"/>
</dbReference>
<comment type="similarity">
    <text evidence="1">Belongs to the syntaxin family.</text>
</comment>
<dbReference type="InterPro" id="IPR010989">
    <property type="entry name" value="SNARE"/>
</dbReference>
<dbReference type="Pfam" id="PF09177">
    <property type="entry name" value="STX6_10_61_N"/>
    <property type="match status" value="1"/>
</dbReference>
<dbReference type="SUPFAM" id="SSF47661">
    <property type="entry name" value="t-snare proteins"/>
    <property type="match status" value="1"/>
</dbReference>
<comment type="subcellular location">
    <subcellularLocation>
        <location evidence="9">Golgi apparatus</location>
        <location evidence="9">trans-Golgi network membrane</location>
        <topology evidence="9">Single-pass type IV membrane protein</topology>
    </subcellularLocation>
</comment>
<dbReference type="Gene3D" id="1.20.58.90">
    <property type="match status" value="1"/>
</dbReference>
<dbReference type="InterPro" id="IPR048036">
    <property type="entry name" value="Tlg1p-like_N"/>
</dbReference>
<organism evidence="13 14">
    <name type="scientific">Schizosaccharomyces osmophilus</name>
    <dbReference type="NCBI Taxonomy" id="2545709"/>
    <lineage>
        <taxon>Eukaryota</taxon>
        <taxon>Fungi</taxon>
        <taxon>Dikarya</taxon>
        <taxon>Ascomycota</taxon>
        <taxon>Taphrinomycotina</taxon>
        <taxon>Schizosaccharomycetes</taxon>
        <taxon>Schizosaccharomycetales</taxon>
        <taxon>Schizosaccharomycetaceae</taxon>
        <taxon>Schizosaccharomyces</taxon>
    </lineage>
</organism>
<evidence type="ECO:0000259" key="12">
    <source>
        <dbReference type="PROSITE" id="PS50192"/>
    </source>
</evidence>
<dbReference type="FunFam" id="1.20.5.110:FF:000006">
    <property type="entry name" value="Syntaxin 6"/>
    <property type="match status" value="1"/>
</dbReference>
<dbReference type="AlphaFoldDB" id="A0AAF0AXS4"/>
<dbReference type="Proteomes" id="UP001212411">
    <property type="component" value="Chromosome 2"/>
</dbReference>
<evidence type="ECO:0000256" key="4">
    <source>
        <dbReference type="ARBA" id="ARBA00022927"/>
    </source>
</evidence>
<evidence type="ECO:0000256" key="2">
    <source>
        <dbReference type="ARBA" id="ARBA00022448"/>
    </source>
</evidence>
<dbReference type="FunFam" id="1.20.58.90:FF:000004">
    <property type="entry name" value="Syntaxin 10"/>
    <property type="match status" value="1"/>
</dbReference>
<keyword evidence="14" id="KW-1185">Reference proteome</keyword>
<proteinExistence type="inferred from homology"/>
<keyword evidence="8 11" id="KW-0472">Membrane</keyword>
<keyword evidence="7" id="KW-0175">Coiled coil</keyword>
<dbReference type="SUPFAM" id="SSF58038">
    <property type="entry name" value="SNARE fusion complex"/>
    <property type="match status" value="1"/>
</dbReference>
<keyword evidence="2" id="KW-0813">Transport</keyword>
<dbReference type="GeneID" id="80876692"/>
<evidence type="ECO:0000313" key="13">
    <source>
        <dbReference type="EMBL" id="WBW74345.1"/>
    </source>
</evidence>
<sequence length="224" mass="25168">MEDPFYEVKADASAQMENVRKLFGSFMKNRNAGIPAPNTELSFAIEELNETLADLKGAIEIAMNNSERYGLDEQELTARRKFITDLDVELNNISLQMKAAPSVAVNTEPYSTDMAKTALTEDDRQSRRQMQEQLYDQQDVMLDGVYDTVGNIRGLAQVMGQELGEQSNIIDTLDHTIENTNHKLRRGMKRLKDFTVSSADSRSGCCITVLIFVLLVLLVLIILL</sequence>
<dbReference type="GO" id="GO:0048193">
    <property type="term" value="P:Golgi vesicle transport"/>
    <property type="evidence" value="ECO:0007669"/>
    <property type="project" value="InterPro"/>
</dbReference>
<evidence type="ECO:0000256" key="7">
    <source>
        <dbReference type="ARBA" id="ARBA00023054"/>
    </source>
</evidence>
<evidence type="ECO:0000256" key="8">
    <source>
        <dbReference type="ARBA" id="ARBA00023136"/>
    </source>
</evidence>
<dbReference type="RefSeq" id="XP_056038588.1">
    <property type="nucleotide sequence ID" value="XM_056182003.1"/>
</dbReference>
<reference evidence="13 14" key="1">
    <citation type="journal article" date="2023" name="G3 (Bethesda)">
        <title>A high-quality reference genome for the fission yeast Schizosaccharomyces osmophilus.</title>
        <authorList>
            <person name="Jia G.S."/>
            <person name="Zhang W.C."/>
            <person name="Liang Y."/>
            <person name="Liu X.H."/>
            <person name="Rhind N."/>
            <person name="Pidoux A."/>
            <person name="Brysch-Herzberg M."/>
            <person name="Du L.L."/>
        </authorList>
    </citation>
    <scope>NUCLEOTIDE SEQUENCE [LARGE SCALE GENOMIC DNA]</scope>
    <source>
        <strain evidence="13 14">CBS 15793</strain>
    </source>
</reference>
<dbReference type="PANTHER" id="PTHR12791">
    <property type="entry name" value="GOLGI SNARE BET1-RELATED"/>
    <property type="match status" value="1"/>
</dbReference>
<dbReference type="Pfam" id="PF05739">
    <property type="entry name" value="SNARE"/>
    <property type="match status" value="1"/>
</dbReference>
<dbReference type="Gene3D" id="1.20.5.110">
    <property type="match status" value="1"/>
</dbReference>
<evidence type="ECO:0000256" key="1">
    <source>
        <dbReference type="ARBA" id="ARBA00009063"/>
    </source>
</evidence>